<comment type="pathway">
    <text evidence="6">Purine metabolism; IMP biosynthesis via de novo pathway; 5-amino-1-(5-phospho-D-ribosyl)imidazole from N(2)-formyl-N(1)-(5-phospho-D-ribosyl)glycinamide: step 1/2.</text>
</comment>
<comment type="subunit">
    <text evidence="6">Part of the FGAM synthase complex composed of 1 PurL, 1 PurQ and 2 PurS subunits.</text>
</comment>
<organism evidence="7 8">
    <name type="scientific">Polycladospora coralii</name>
    <dbReference type="NCBI Taxonomy" id="2771432"/>
    <lineage>
        <taxon>Bacteria</taxon>
        <taxon>Bacillati</taxon>
        <taxon>Bacillota</taxon>
        <taxon>Bacilli</taxon>
        <taxon>Bacillales</taxon>
        <taxon>Thermoactinomycetaceae</taxon>
        <taxon>Polycladospora</taxon>
    </lineage>
</organism>
<dbReference type="InterPro" id="IPR036604">
    <property type="entry name" value="PurS-like_sf"/>
</dbReference>
<protein>
    <recommendedName>
        <fullName evidence="6">Phosphoribosylformylglycinamidine synthase subunit PurS</fullName>
        <shortName evidence="6">FGAM synthase</shortName>
        <ecNumber evidence="6">6.3.5.3</ecNumber>
    </recommendedName>
    <alternativeName>
        <fullName evidence="6">Formylglycinamide ribonucleotide amidotransferase subunit III</fullName>
        <shortName evidence="6">FGAR amidotransferase III</shortName>
        <shortName evidence="6">FGAR-AT III</shortName>
    </alternativeName>
    <alternativeName>
        <fullName evidence="6">Phosphoribosylformylglycinamidine synthase subunit III</fullName>
    </alternativeName>
</protein>
<dbReference type="GO" id="GO:0005737">
    <property type="term" value="C:cytoplasm"/>
    <property type="evidence" value="ECO:0007669"/>
    <property type="project" value="UniProtKB-SubCell"/>
</dbReference>
<dbReference type="PANTHER" id="PTHR34696">
    <property type="entry name" value="PHOSPHORIBOSYLFORMYLGLYCINAMIDINE SYNTHASE SUBUNIT PURS"/>
    <property type="match status" value="1"/>
</dbReference>
<evidence type="ECO:0000256" key="4">
    <source>
        <dbReference type="ARBA" id="ARBA00022755"/>
    </source>
</evidence>
<gene>
    <name evidence="6 7" type="primary">purS</name>
    <name evidence="7" type="ORF">IC620_13440</name>
</gene>
<comment type="catalytic activity">
    <reaction evidence="6">
        <text>N(2)-formyl-N(1)-(5-phospho-beta-D-ribosyl)glycinamide + L-glutamine + ATP + H2O = 2-formamido-N(1)-(5-O-phospho-beta-D-ribosyl)acetamidine + L-glutamate + ADP + phosphate + H(+)</text>
        <dbReference type="Rhea" id="RHEA:17129"/>
        <dbReference type="ChEBI" id="CHEBI:15377"/>
        <dbReference type="ChEBI" id="CHEBI:15378"/>
        <dbReference type="ChEBI" id="CHEBI:29985"/>
        <dbReference type="ChEBI" id="CHEBI:30616"/>
        <dbReference type="ChEBI" id="CHEBI:43474"/>
        <dbReference type="ChEBI" id="CHEBI:58359"/>
        <dbReference type="ChEBI" id="CHEBI:147286"/>
        <dbReference type="ChEBI" id="CHEBI:147287"/>
        <dbReference type="ChEBI" id="CHEBI:456216"/>
        <dbReference type="EC" id="6.3.5.3"/>
    </reaction>
</comment>
<evidence type="ECO:0000256" key="5">
    <source>
        <dbReference type="ARBA" id="ARBA00022840"/>
    </source>
</evidence>
<dbReference type="InterPro" id="IPR003850">
    <property type="entry name" value="PurS"/>
</dbReference>
<dbReference type="Proteomes" id="UP000661691">
    <property type="component" value="Unassembled WGS sequence"/>
</dbReference>
<proteinExistence type="inferred from homology"/>
<dbReference type="PANTHER" id="PTHR34696:SF1">
    <property type="entry name" value="PHOSPHORIBOSYLFORMYLGLYCINAMIDINE SYNTHASE SUBUNIT PURS"/>
    <property type="match status" value="1"/>
</dbReference>
<evidence type="ECO:0000313" key="8">
    <source>
        <dbReference type="Proteomes" id="UP000661691"/>
    </source>
</evidence>
<evidence type="ECO:0000313" key="7">
    <source>
        <dbReference type="EMBL" id="MBD1373352.1"/>
    </source>
</evidence>
<dbReference type="RefSeq" id="WP_191142468.1">
    <property type="nucleotide sequence ID" value="NZ_JACXAH010000023.1"/>
</dbReference>
<dbReference type="GO" id="GO:0004642">
    <property type="term" value="F:phosphoribosylformylglycinamidine synthase activity"/>
    <property type="evidence" value="ECO:0007669"/>
    <property type="project" value="UniProtKB-UniRule"/>
</dbReference>
<evidence type="ECO:0000256" key="3">
    <source>
        <dbReference type="ARBA" id="ARBA00022741"/>
    </source>
</evidence>
<keyword evidence="1 6" id="KW-0963">Cytoplasm</keyword>
<dbReference type="Gene3D" id="3.30.1280.10">
    <property type="entry name" value="Phosphoribosylformylglycinamidine synthase subunit PurS"/>
    <property type="match status" value="1"/>
</dbReference>
<keyword evidence="4 6" id="KW-0658">Purine biosynthesis</keyword>
<evidence type="ECO:0000256" key="6">
    <source>
        <dbReference type="HAMAP-Rule" id="MF_01926"/>
    </source>
</evidence>
<comment type="similarity">
    <text evidence="6">Belongs to the PurS family.</text>
</comment>
<evidence type="ECO:0000256" key="1">
    <source>
        <dbReference type="ARBA" id="ARBA00022490"/>
    </source>
</evidence>
<dbReference type="GO" id="GO:0005524">
    <property type="term" value="F:ATP binding"/>
    <property type="evidence" value="ECO:0007669"/>
    <property type="project" value="UniProtKB-UniRule"/>
</dbReference>
<comment type="function">
    <text evidence="6">Part of the phosphoribosylformylglycinamidine synthase complex involved in the purines biosynthetic pathway. Catalyzes the ATP-dependent conversion of formylglycinamide ribonucleotide (FGAR) and glutamine to yield formylglycinamidine ribonucleotide (FGAM) and glutamate. The FGAM synthase complex is composed of three subunits. PurQ produces an ammonia molecule by converting glutamine to glutamate. PurL transfers the ammonia molecule to FGAR to form FGAM in an ATP-dependent manner. PurS interacts with PurQ and PurL and is thought to assist in the transfer of the ammonia molecule from PurQ to PurL.</text>
</comment>
<name>A0A926RV35_9BACL</name>
<sequence>MYKAIIDVTLKQSVLDPQGVAVKGSLHSLGYESVSDVRIGKRMEVLLESVTLAEAERDIEEICKKVLSNPVIEDFSYQLEEVA</sequence>
<dbReference type="AlphaFoldDB" id="A0A926RV35"/>
<dbReference type="GO" id="GO:0006189">
    <property type="term" value="P:'de novo' IMP biosynthetic process"/>
    <property type="evidence" value="ECO:0007669"/>
    <property type="project" value="UniProtKB-UniRule"/>
</dbReference>
<comment type="subcellular location">
    <subcellularLocation>
        <location evidence="6">Cytoplasm</location>
    </subcellularLocation>
</comment>
<keyword evidence="3 6" id="KW-0547">Nucleotide-binding</keyword>
<dbReference type="HAMAP" id="MF_01926">
    <property type="entry name" value="PurS"/>
    <property type="match status" value="1"/>
</dbReference>
<comment type="caution">
    <text evidence="7">The sequence shown here is derived from an EMBL/GenBank/DDBJ whole genome shotgun (WGS) entry which is preliminary data.</text>
</comment>
<dbReference type="NCBIfam" id="TIGR00302">
    <property type="entry name" value="phosphoribosylformylglycinamidine synthase subunit PurS"/>
    <property type="match status" value="1"/>
</dbReference>
<reference evidence="7" key="1">
    <citation type="submission" date="2020-09" db="EMBL/GenBank/DDBJ databases">
        <title>A novel bacterium of genus Hazenella, isolated from South China Sea.</title>
        <authorList>
            <person name="Huang H."/>
            <person name="Mo K."/>
            <person name="Hu Y."/>
        </authorList>
    </citation>
    <scope>NUCLEOTIDE SEQUENCE</scope>
    <source>
        <strain evidence="7">IB182357</strain>
    </source>
</reference>
<dbReference type="EMBL" id="JACXAH010000023">
    <property type="protein sequence ID" value="MBD1373352.1"/>
    <property type="molecule type" value="Genomic_DNA"/>
</dbReference>
<keyword evidence="5 6" id="KW-0067">ATP-binding</keyword>
<dbReference type="SUPFAM" id="SSF82697">
    <property type="entry name" value="PurS-like"/>
    <property type="match status" value="1"/>
</dbReference>
<dbReference type="EC" id="6.3.5.3" evidence="6"/>
<dbReference type="Pfam" id="PF02700">
    <property type="entry name" value="PurS"/>
    <property type="match status" value="1"/>
</dbReference>
<evidence type="ECO:0000256" key="2">
    <source>
        <dbReference type="ARBA" id="ARBA00022598"/>
    </source>
</evidence>
<keyword evidence="2 6" id="KW-0436">Ligase</keyword>
<accession>A0A926RV35</accession>
<dbReference type="NCBIfam" id="NF004630">
    <property type="entry name" value="PRK05974.1"/>
    <property type="match status" value="1"/>
</dbReference>
<keyword evidence="8" id="KW-1185">Reference proteome</keyword>